<evidence type="ECO:0000313" key="4">
    <source>
        <dbReference type="Proteomes" id="UP000386466"/>
    </source>
</evidence>
<evidence type="ECO:0000256" key="1">
    <source>
        <dbReference type="PROSITE-ProRule" id="PRU00042"/>
    </source>
</evidence>
<evidence type="ECO:0000259" key="2">
    <source>
        <dbReference type="PROSITE" id="PS50157"/>
    </source>
</evidence>
<name>A0A485NPF4_LYNPA</name>
<dbReference type="Proteomes" id="UP000386466">
    <property type="component" value="Unassembled WGS sequence"/>
</dbReference>
<dbReference type="Gene3D" id="3.30.160.60">
    <property type="entry name" value="Classic Zinc Finger"/>
    <property type="match status" value="1"/>
</dbReference>
<dbReference type="SUPFAM" id="SSF57667">
    <property type="entry name" value="beta-beta-alpha zinc fingers"/>
    <property type="match status" value="1"/>
</dbReference>
<gene>
    <name evidence="3" type="ORF">LYPA_23C017951</name>
</gene>
<dbReference type="AlphaFoldDB" id="A0A485NPF4"/>
<evidence type="ECO:0000313" key="3">
    <source>
        <dbReference type="EMBL" id="VFV35130.1"/>
    </source>
</evidence>
<keyword evidence="1" id="KW-0862">Zinc</keyword>
<protein>
    <submittedName>
        <fullName evidence="3">Zinc finger and btb</fullName>
    </submittedName>
</protein>
<feature type="domain" description="C2H2-type" evidence="2">
    <location>
        <begin position="20"/>
        <end position="47"/>
    </location>
</feature>
<keyword evidence="1" id="KW-0863">Zinc-finger</keyword>
<dbReference type="InterPro" id="IPR013087">
    <property type="entry name" value="Znf_C2H2_type"/>
</dbReference>
<proteinExistence type="predicted"/>
<dbReference type="InterPro" id="IPR036236">
    <property type="entry name" value="Znf_C2H2_sf"/>
</dbReference>
<keyword evidence="4" id="KW-1185">Reference proteome</keyword>
<accession>A0A485NPF4</accession>
<reference evidence="3 4" key="1">
    <citation type="submission" date="2019-01" db="EMBL/GenBank/DDBJ databases">
        <authorList>
            <person name="Alioto T."/>
            <person name="Alioto T."/>
        </authorList>
    </citation>
    <scope>NUCLEOTIDE SEQUENCE [LARGE SCALE GENOMIC DNA]</scope>
</reference>
<dbReference type="PROSITE" id="PS50157">
    <property type="entry name" value="ZINC_FINGER_C2H2_2"/>
    <property type="match status" value="1"/>
</dbReference>
<dbReference type="GO" id="GO:0008270">
    <property type="term" value="F:zinc ion binding"/>
    <property type="evidence" value="ECO:0007669"/>
    <property type="project" value="UniProtKB-KW"/>
</dbReference>
<dbReference type="EMBL" id="CAAGRJ010020718">
    <property type="protein sequence ID" value="VFV35130.1"/>
    <property type="molecule type" value="Genomic_DNA"/>
</dbReference>
<feature type="non-terminal residue" evidence="3">
    <location>
        <position position="1"/>
    </location>
</feature>
<sequence length="98" mass="11331">FTHTSEFNDLRWIHTDKRLYRYTECHKSFQGHATIKDHLETHTGAPMYCCLCGPESSTLNLMSKHVGRNKGSLLLDFTVGQIFLYLIHCQEAEKNLDS</sequence>
<organism evidence="3 4">
    <name type="scientific">Lynx pardinus</name>
    <name type="common">Iberian lynx</name>
    <name type="synonym">Felis pardina</name>
    <dbReference type="NCBI Taxonomy" id="191816"/>
    <lineage>
        <taxon>Eukaryota</taxon>
        <taxon>Metazoa</taxon>
        <taxon>Chordata</taxon>
        <taxon>Craniata</taxon>
        <taxon>Vertebrata</taxon>
        <taxon>Euteleostomi</taxon>
        <taxon>Mammalia</taxon>
        <taxon>Eutheria</taxon>
        <taxon>Laurasiatheria</taxon>
        <taxon>Carnivora</taxon>
        <taxon>Feliformia</taxon>
        <taxon>Felidae</taxon>
        <taxon>Felinae</taxon>
        <taxon>Lynx</taxon>
    </lineage>
</organism>
<keyword evidence="1" id="KW-0479">Metal-binding</keyword>